<feature type="transmembrane region" description="Helical" evidence="8">
    <location>
        <begin position="66"/>
        <end position="90"/>
    </location>
</feature>
<evidence type="ECO:0000256" key="7">
    <source>
        <dbReference type="ARBA" id="ARBA00023136"/>
    </source>
</evidence>
<sequence length="194" mass="20123">MRRAPQPMKSLFLLAALVLAALLVLVALPVGFVALQAVFPRLGEGSLQGAFSNWAQVLSEPGTLSLLGQTVALGLGVALVAAVLGIPLGTLRGLCRLPGARLWDLAFLLPFLLPPYIAALSWTMALQPRGYLYQLAGVDLGGLLHSRAGVILIMGLSTFPVVYFAVSRSMAASGGRLAQVARVSGAGPARPLSA</sequence>
<name>A0A157SGK1_9BORD</name>
<evidence type="ECO:0000256" key="5">
    <source>
        <dbReference type="ARBA" id="ARBA00022692"/>
    </source>
</evidence>
<keyword evidence="7 8" id="KW-0472">Membrane</keyword>
<dbReference type="GO" id="GO:0005886">
    <property type="term" value="C:plasma membrane"/>
    <property type="evidence" value="ECO:0007669"/>
    <property type="project" value="UniProtKB-SubCell"/>
</dbReference>
<reference evidence="10 11" key="1">
    <citation type="submission" date="2016-04" db="EMBL/GenBank/DDBJ databases">
        <authorList>
            <consortium name="Pathogen Informatics"/>
        </authorList>
    </citation>
    <scope>NUCLEOTIDE SEQUENCE [LARGE SCALE GENOMIC DNA]</scope>
    <source>
        <strain evidence="10 11">H044680328</strain>
    </source>
</reference>
<dbReference type="Gene3D" id="1.10.3720.10">
    <property type="entry name" value="MetI-like"/>
    <property type="match status" value="1"/>
</dbReference>
<evidence type="ECO:0000256" key="6">
    <source>
        <dbReference type="ARBA" id="ARBA00022989"/>
    </source>
</evidence>
<keyword evidence="11" id="KW-1185">Reference proteome</keyword>
<dbReference type="PROSITE" id="PS50928">
    <property type="entry name" value="ABC_TM1"/>
    <property type="match status" value="1"/>
</dbReference>
<evidence type="ECO:0000256" key="2">
    <source>
        <dbReference type="ARBA" id="ARBA00022448"/>
    </source>
</evidence>
<keyword evidence="2" id="KW-0813">Transport</keyword>
<dbReference type="KEGG" id="btrm:SAMEA390648701741"/>
<dbReference type="InterPro" id="IPR035906">
    <property type="entry name" value="MetI-like_sf"/>
</dbReference>
<gene>
    <name evidence="10" type="ORF">SAMEA3906487_01741</name>
</gene>
<protein>
    <submittedName>
        <fullName evidence="10">ABC transporter solute-binding protein</fullName>
    </submittedName>
</protein>
<dbReference type="SUPFAM" id="SSF161098">
    <property type="entry name" value="MetI-like"/>
    <property type="match status" value="1"/>
</dbReference>
<dbReference type="PANTHER" id="PTHR43357">
    <property type="entry name" value="INNER MEMBRANE ABC TRANSPORTER PERMEASE PROTEIN YDCV"/>
    <property type="match status" value="1"/>
</dbReference>
<comment type="subcellular location">
    <subcellularLocation>
        <location evidence="1">Cell inner membrane</location>
        <topology evidence="1">Multi-pass membrane protein</topology>
    </subcellularLocation>
</comment>
<keyword evidence="6 8" id="KW-1133">Transmembrane helix</keyword>
<dbReference type="InterPro" id="IPR000515">
    <property type="entry name" value="MetI-like"/>
</dbReference>
<evidence type="ECO:0000256" key="3">
    <source>
        <dbReference type="ARBA" id="ARBA00022475"/>
    </source>
</evidence>
<feature type="transmembrane region" description="Helical" evidence="8">
    <location>
        <begin position="144"/>
        <end position="166"/>
    </location>
</feature>
<keyword evidence="5 8" id="KW-0812">Transmembrane</keyword>
<dbReference type="GO" id="GO:0055085">
    <property type="term" value="P:transmembrane transport"/>
    <property type="evidence" value="ECO:0007669"/>
    <property type="project" value="InterPro"/>
</dbReference>
<accession>A0A157SGK1</accession>
<evidence type="ECO:0000256" key="1">
    <source>
        <dbReference type="ARBA" id="ARBA00004429"/>
    </source>
</evidence>
<dbReference type="AlphaFoldDB" id="A0A157SGK1"/>
<keyword evidence="4" id="KW-0997">Cell inner membrane</keyword>
<evidence type="ECO:0000256" key="4">
    <source>
        <dbReference type="ARBA" id="ARBA00022519"/>
    </source>
</evidence>
<evidence type="ECO:0000313" key="11">
    <source>
        <dbReference type="Proteomes" id="UP000076825"/>
    </source>
</evidence>
<evidence type="ECO:0000313" key="10">
    <source>
        <dbReference type="EMBL" id="SAI69323.1"/>
    </source>
</evidence>
<keyword evidence="3" id="KW-1003">Cell membrane</keyword>
<dbReference type="EMBL" id="LT546645">
    <property type="protein sequence ID" value="SAI69323.1"/>
    <property type="molecule type" value="Genomic_DNA"/>
</dbReference>
<organism evidence="10 11">
    <name type="scientific">Bordetella trematum</name>
    <dbReference type="NCBI Taxonomy" id="123899"/>
    <lineage>
        <taxon>Bacteria</taxon>
        <taxon>Pseudomonadati</taxon>
        <taxon>Pseudomonadota</taxon>
        <taxon>Betaproteobacteria</taxon>
        <taxon>Burkholderiales</taxon>
        <taxon>Alcaligenaceae</taxon>
        <taxon>Bordetella</taxon>
    </lineage>
</organism>
<dbReference type="PATRIC" id="fig|123899.6.peg.1727"/>
<proteinExistence type="predicted"/>
<evidence type="ECO:0000256" key="8">
    <source>
        <dbReference type="SAM" id="Phobius"/>
    </source>
</evidence>
<evidence type="ECO:0000259" key="9">
    <source>
        <dbReference type="PROSITE" id="PS50928"/>
    </source>
</evidence>
<feature type="domain" description="ABC transmembrane type-1" evidence="9">
    <location>
        <begin position="67"/>
        <end position="194"/>
    </location>
</feature>
<dbReference type="PANTHER" id="PTHR43357:SF4">
    <property type="entry name" value="INNER MEMBRANE ABC TRANSPORTER PERMEASE PROTEIN YDCV"/>
    <property type="match status" value="1"/>
</dbReference>
<dbReference type="STRING" id="123899.SAMEA3906487_01741"/>
<feature type="transmembrane region" description="Helical" evidence="8">
    <location>
        <begin position="102"/>
        <end position="124"/>
    </location>
</feature>
<dbReference type="Proteomes" id="UP000076825">
    <property type="component" value="Chromosome 1"/>
</dbReference>